<dbReference type="EMBL" id="JACHMN010000001">
    <property type="protein sequence ID" value="MBB5866953.1"/>
    <property type="molecule type" value="Genomic_DNA"/>
</dbReference>
<feature type="chain" id="PRO_5039698999" description="Secreted protein" evidence="1">
    <location>
        <begin position="34"/>
        <end position="155"/>
    </location>
</feature>
<accession>A0A841BIR8</accession>
<proteinExistence type="predicted"/>
<name>A0A841BIR8_9ACTN</name>
<comment type="caution">
    <text evidence="2">The sequence shown here is derived from an EMBL/GenBank/DDBJ whole genome shotgun (WGS) entry which is preliminary data.</text>
</comment>
<evidence type="ECO:0000256" key="1">
    <source>
        <dbReference type="SAM" id="SignalP"/>
    </source>
</evidence>
<organism evidence="2 3">
    <name type="scientific">Allocatelliglobosispora scoriae</name>
    <dbReference type="NCBI Taxonomy" id="643052"/>
    <lineage>
        <taxon>Bacteria</taxon>
        <taxon>Bacillati</taxon>
        <taxon>Actinomycetota</taxon>
        <taxon>Actinomycetes</taxon>
        <taxon>Micromonosporales</taxon>
        <taxon>Micromonosporaceae</taxon>
        <taxon>Allocatelliglobosispora</taxon>
    </lineage>
</organism>
<feature type="signal peptide" evidence="1">
    <location>
        <begin position="1"/>
        <end position="33"/>
    </location>
</feature>
<keyword evidence="3" id="KW-1185">Reference proteome</keyword>
<keyword evidence="1" id="KW-0732">Signal</keyword>
<reference evidence="2 3" key="1">
    <citation type="submission" date="2020-08" db="EMBL/GenBank/DDBJ databases">
        <title>Sequencing the genomes of 1000 actinobacteria strains.</title>
        <authorList>
            <person name="Klenk H.-P."/>
        </authorList>
    </citation>
    <scope>NUCLEOTIDE SEQUENCE [LARGE SCALE GENOMIC DNA]</scope>
    <source>
        <strain evidence="2 3">DSM 45362</strain>
    </source>
</reference>
<sequence length="155" mass="16539">MFHGGRTRRRAARLLAVLVAAVPLAVLPASAQAHNTCGQPTNVAIATSPQRGTLWLGGPPLVVPTNTTLMFTAGSVHAGTPVRWGLYDPVTQKRFFHTTQPSQNNCVVLQEPEAVSAATIGVGTYEAWAIYIRWESNTPHAETSTLIGTVVINQA</sequence>
<evidence type="ECO:0000313" key="3">
    <source>
        <dbReference type="Proteomes" id="UP000587527"/>
    </source>
</evidence>
<evidence type="ECO:0000313" key="2">
    <source>
        <dbReference type="EMBL" id="MBB5866953.1"/>
    </source>
</evidence>
<gene>
    <name evidence="2" type="ORF">F4553_000332</name>
</gene>
<dbReference type="Proteomes" id="UP000587527">
    <property type="component" value="Unassembled WGS sequence"/>
</dbReference>
<protein>
    <recommendedName>
        <fullName evidence="4">Secreted protein</fullName>
    </recommendedName>
</protein>
<evidence type="ECO:0008006" key="4">
    <source>
        <dbReference type="Google" id="ProtNLM"/>
    </source>
</evidence>
<dbReference type="RefSeq" id="WP_184831159.1">
    <property type="nucleotide sequence ID" value="NZ_JACHMN010000001.1"/>
</dbReference>
<dbReference type="AlphaFoldDB" id="A0A841BIR8"/>